<keyword evidence="1" id="KW-0472">Membrane</keyword>
<accession>A0ABR9DTP9</accession>
<dbReference type="RefSeq" id="WP_192281873.1">
    <property type="nucleotide sequence ID" value="NZ_JACZDF010000008.1"/>
</dbReference>
<proteinExistence type="predicted"/>
<gene>
    <name evidence="2" type="ORF">IGS67_12935</name>
</gene>
<organism evidence="2 3">
    <name type="scientific">Flavimobilis rhizosphaerae</name>
    <dbReference type="NCBI Taxonomy" id="2775421"/>
    <lineage>
        <taxon>Bacteria</taxon>
        <taxon>Bacillati</taxon>
        <taxon>Actinomycetota</taxon>
        <taxon>Actinomycetes</taxon>
        <taxon>Micrococcales</taxon>
        <taxon>Jonesiaceae</taxon>
        <taxon>Flavimobilis</taxon>
    </lineage>
</organism>
<keyword evidence="3" id="KW-1185">Reference proteome</keyword>
<protein>
    <recommendedName>
        <fullName evidence="4">Tfp pilus assembly protein PilN</fullName>
    </recommendedName>
</protein>
<feature type="transmembrane region" description="Helical" evidence="1">
    <location>
        <begin position="43"/>
        <end position="65"/>
    </location>
</feature>
<evidence type="ECO:0000313" key="3">
    <source>
        <dbReference type="Proteomes" id="UP000642107"/>
    </source>
</evidence>
<sequence length="236" mass="25384">MSLQLKMPRRTRAAASLADVGAPPLAQVNLLPSGVRNLSRERLVRNVMILVVLVAVVLAGLLWLMGTLTVSSAQDQLDVAETRTRTLTAEKLSLAPVRAVEDQRVTAELAQQVGMSTEIAWTPLVAAMAAQLPENSVINEIVMVQETPLAVLEAPTDSLVPGRVATFTVVTRSPEELETSEWISNLDAIPGFAHARILKVVRGGDESDVWFDTTTAVTVEESAFSMRFAVDAEGGK</sequence>
<evidence type="ECO:0000256" key="1">
    <source>
        <dbReference type="SAM" id="Phobius"/>
    </source>
</evidence>
<evidence type="ECO:0008006" key="4">
    <source>
        <dbReference type="Google" id="ProtNLM"/>
    </source>
</evidence>
<comment type="caution">
    <text evidence="2">The sequence shown here is derived from an EMBL/GenBank/DDBJ whole genome shotgun (WGS) entry which is preliminary data.</text>
</comment>
<dbReference type="Proteomes" id="UP000642107">
    <property type="component" value="Unassembled WGS sequence"/>
</dbReference>
<name>A0ABR9DTP9_9MICO</name>
<evidence type="ECO:0000313" key="2">
    <source>
        <dbReference type="EMBL" id="MBD9700378.1"/>
    </source>
</evidence>
<keyword evidence="1" id="KW-1133">Transmembrane helix</keyword>
<keyword evidence="1" id="KW-0812">Transmembrane</keyword>
<dbReference type="EMBL" id="JACZDF010000008">
    <property type="protein sequence ID" value="MBD9700378.1"/>
    <property type="molecule type" value="Genomic_DNA"/>
</dbReference>
<reference evidence="2 3" key="1">
    <citation type="submission" date="2020-09" db="EMBL/GenBank/DDBJ databases">
        <title>Flavimobilis rhizosphaerae sp. nov., isolated from rhizosphere soil of Spartina alterniflora.</title>
        <authorList>
            <person name="Hanqin C."/>
        </authorList>
    </citation>
    <scope>NUCLEOTIDE SEQUENCE [LARGE SCALE GENOMIC DNA]</scope>
    <source>
        <strain evidence="2 3">GY 10621</strain>
    </source>
</reference>